<dbReference type="PANTHER" id="PTHR33052">
    <property type="entry name" value="DUF4228 DOMAIN PROTEIN-RELATED"/>
    <property type="match status" value="1"/>
</dbReference>
<dbReference type="AlphaFoldDB" id="A0A6I9QH55"/>
<evidence type="ECO:0000313" key="3">
    <source>
        <dbReference type="RefSeq" id="XP_010909383.1"/>
    </source>
</evidence>
<name>A0A6I9QH55_ELAGV</name>
<organism evidence="2 3">
    <name type="scientific">Elaeis guineensis var. tenera</name>
    <name type="common">Oil palm</name>
    <dbReference type="NCBI Taxonomy" id="51953"/>
    <lineage>
        <taxon>Eukaryota</taxon>
        <taxon>Viridiplantae</taxon>
        <taxon>Streptophyta</taxon>
        <taxon>Embryophyta</taxon>
        <taxon>Tracheophyta</taxon>
        <taxon>Spermatophyta</taxon>
        <taxon>Magnoliopsida</taxon>
        <taxon>Liliopsida</taxon>
        <taxon>Arecaceae</taxon>
        <taxon>Arecoideae</taxon>
        <taxon>Cocoseae</taxon>
        <taxon>Elaeidinae</taxon>
        <taxon>Elaeis</taxon>
    </lineage>
</organism>
<gene>
    <name evidence="3" type="primary">LOC105035509</name>
</gene>
<evidence type="ECO:0000313" key="2">
    <source>
        <dbReference type="Proteomes" id="UP000504607"/>
    </source>
</evidence>
<protein>
    <submittedName>
        <fullName evidence="3">Uncharacterized protein LOC105035509</fullName>
    </submittedName>
</protein>
<dbReference type="GeneID" id="105035509"/>
<proteinExistence type="predicted"/>
<dbReference type="Proteomes" id="UP000504607">
    <property type="component" value="Unplaced"/>
</dbReference>
<dbReference type="KEGG" id="egu:105035509"/>
<feature type="region of interest" description="Disordered" evidence="1">
    <location>
        <begin position="136"/>
        <end position="170"/>
    </location>
</feature>
<keyword evidence="2" id="KW-1185">Reference proteome</keyword>
<reference evidence="3" key="1">
    <citation type="submission" date="2025-08" db="UniProtKB">
        <authorList>
            <consortium name="RefSeq"/>
        </authorList>
    </citation>
    <scope>IDENTIFICATION</scope>
</reference>
<dbReference type="OrthoDB" id="843671at2759"/>
<dbReference type="RefSeq" id="XP_010909383.1">
    <property type="nucleotide sequence ID" value="XM_010911081.3"/>
</dbReference>
<dbReference type="InterPro" id="IPR025322">
    <property type="entry name" value="PADRE_dom"/>
</dbReference>
<dbReference type="FunCoup" id="A0A6I9QH55">
    <property type="interactions" value="10"/>
</dbReference>
<dbReference type="Pfam" id="PF14009">
    <property type="entry name" value="PADRE"/>
    <property type="match status" value="1"/>
</dbReference>
<dbReference type="InParanoid" id="A0A6I9QH55"/>
<accession>A0A6I9QH55</accession>
<evidence type="ECO:0000256" key="1">
    <source>
        <dbReference type="SAM" id="MobiDB-lite"/>
    </source>
</evidence>
<sequence length="170" mass="18090">MGICTSCEAATAAATPAATAKVILPDGELREYNRPVRVSHVLQKDPTCFVCDADVMEIDGFVSAVGADEELWPGNLYFLLPRTMLKHRLHAEDLAALAVRGSAALMNSVPAKERIRQGTAMSPLVFDVGSGEGAAVGGEVPAAKEERRKPDKKGRGIGRKFTPELSAISE</sequence>